<protein>
    <submittedName>
        <fullName evidence="2">Uncharacterized protein</fullName>
    </submittedName>
</protein>
<dbReference type="GO" id="GO:0005096">
    <property type="term" value="F:GTPase activator activity"/>
    <property type="evidence" value="ECO:0007669"/>
    <property type="project" value="InterPro"/>
</dbReference>
<name>A0A7R8WEF8_9CRUS</name>
<sequence length="172" mass="19537">MTHSRPAFGRSVNDPSPINAQLEPDHAQLEPDQCPIGARSMPNWVAKNRVILTFVGVIYQRFGQTTEEELFTNSLPSPAFEEFLELLGRRVQLKDHEGYRGGLDTVHGHTGEESVHTTFKDREIMFHVSPLLPYTENDPQQLQRKRHIVSASCSRVDIRTLPYSIEANRCSP</sequence>
<evidence type="ECO:0000313" key="2">
    <source>
        <dbReference type="EMBL" id="CAD7230130.1"/>
    </source>
</evidence>
<dbReference type="Gene3D" id="3.40.50.11210">
    <property type="entry name" value="Rap/Ran-GAP"/>
    <property type="match status" value="1"/>
</dbReference>
<dbReference type="GO" id="GO:0051056">
    <property type="term" value="P:regulation of small GTPase mediated signal transduction"/>
    <property type="evidence" value="ECO:0007669"/>
    <property type="project" value="InterPro"/>
</dbReference>
<accession>A0A7R8WEF8</accession>
<dbReference type="Pfam" id="PF02145">
    <property type="entry name" value="Rap_GAP"/>
    <property type="match status" value="1"/>
</dbReference>
<reference evidence="2" key="1">
    <citation type="submission" date="2020-11" db="EMBL/GenBank/DDBJ databases">
        <authorList>
            <person name="Tran Van P."/>
        </authorList>
    </citation>
    <scope>NUCLEOTIDE SEQUENCE</scope>
</reference>
<dbReference type="GO" id="GO:0005737">
    <property type="term" value="C:cytoplasm"/>
    <property type="evidence" value="ECO:0007669"/>
    <property type="project" value="TreeGrafter"/>
</dbReference>
<dbReference type="PROSITE" id="PS50085">
    <property type="entry name" value="RAPGAP"/>
    <property type="match status" value="1"/>
</dbReference>
<proteinExistence type="predicted"/>
<dbReference type="PANTHER" id="PTHR15711:SF32">
    <property type="entry name" value="RAP GTPASE ACTIVATING PROTEIN 1, ISOFORM H"/>
    <property type="match status" value="1"/>
</dbReference>
<organism evidence="2">
    <name type="scientific">Cyprideis torosa</name>
    <dbReference type="NCBI Taxonomy" id="163714"/>
    <lineage>
        <taxon>Eukaryota</taxon>
        <taxon>Metazoa</taxon>
        <taxon>Ecdysozoa</taxon>
        <taxon>Arthropoda</taxon>
        <taxon>Crustacea</taxon>
        <taxon>Oligostraca</taxon>
        <taxon>Ostracoda</taxon>
        <taxon>Podocopa</taxon>
        <taxon>Podocopida</taxon>
        <taxon>Cytherocopina</taxon>
        <taxon>Cytheroidea</taxon>
        <taxon>Cytherideidae</taxon>
        <taxon>Cyprideis</taxon>
    </lineage>
</organism>
<dbReference type="InterPro" id="IPR035974">
    <property type="entry name" value="Rap/Ran-GAP_sf"/>
</dbReference>
<dbReference type="SUPFAM" id="SSF111347">
    <property type="entry name" value="Rap/Ran-GAP"/>
    <property type="match status" value="1"/>
</dbReference>
<feature type="region of interest" description="Disordered" evidence="1">
    <location>
        <begin position="1"/>
        <end position="22"/>
    </location>
</feature>
<dbReference type="EMBL" id="OB662483">
    <property type="protein sequence ID" value="CAD7230130.1"/>
    <property type="molecule type" value="Genomic_DNA"/>
</dbReference>
<dbReference type="PANTHER" id="PTHR15711">
    <property type="entry name" value="RAP GTPASE-ACTIVATING PROTEIN"/>
    <property type="match status" value="1"/>
</dbReference>
<dbReference type="OrthoDB" id="2499658at2759"/>
<gene>
    <name evidence="2" type="ORF">CTOB1V02_LOCUS7993</name>
</gene>
<dbReference type="InterPro" id="IPR000331">
    <property type="entry name" value="Rap/Ran_GAP_dom"/>
</dbReference>
<dbReference type="InterPro" id="IPR050989">
    <property type="entry name" value="Rap1_Ran_GAP"/>
</dbReference>
<dbReference type="AlphaFoldDB" id="A0A7R8WEF8"/>
<evidence type="ECO:0000256" key="1">
    <source>
        <dbReference type="SAM" id="MobiDB-lite"/>
    </source>
</evidence>